<feature type="compositionally biased region" description="Basic and acidic residues" evidence="3">
    <location>
        <begin position="652"/>
        <end position="664"/>
    </location>
</feature>
<comment type="subcellular location">
    <subcellularLocation>
        <location evidence="1">Nucleus</location>
    </subcellularLocation>
</comment>
<evidence type="ECO:0008006" key="6">
    <source>
        <dbReference type="Google" id="ProtNLM"/>
    </source>
</evidence>
<feature type="compositionally biased region" description="Basic residues" evidence="3">
    <location>
        <begin position="172"/>
        <end position="184"/>
    </location>
</feature>
<feature type="compositionally biased region" description="Low complexity" evidence="3">
    <location>
        <begin position="142"/>
        <end position="153"/>
    </location>
</feature>
<sequence length="1532" mass="167310">MEFSTSGKPDGLEIASVGVLHRGSWDKKYWSCSRGKDRYPYPIGYHAVRIHGGDRYKMEINEGPKGPLFVVSSDDGNSGTGETPDIAWENFQKKCSTRVKMWHGKRFSCKIDGVQLFGFRNPLVQRLLRELVASANGVAEQSSVSPCSPSNSSKLEVHSKTSHSCPDLVVSTRKHQSTGKRSSKNRSTTKIANGVVPVKKHRSEVVTPSGNGYMSNDNVNVDEKATASTEERQSCLDERKDEESHQTNWEYCDVTSMDEDCRQKGTSDPKLQMWIPVVERERNLEPVVESLCHPSDDSLAKELNPCPASLKEHSWKFDGSRDTVDGSDSLPETYDVGVVELNSISAYVPDTLDYQQDNVADSALETHKCKLGTEGVVGLQLLVTPEPNDSCVFYKNLSKEGTNEDDVNRNCSSSESLELDPLISVTKKISSPVKVVVSSEKLKAELNSGEENGTFSSTPNTSSEKSDFDSAGQELEKSMMMVLLPQVLPLLQKYSRKKKVNTWKRNTSSIKSGIHVNKDGLKFLLEANGNSRPSDIECEGDFVTGLSIKENETQNKDVRTHMEMDLPSKGFEVDVPSNGCKNMMSLDNNKMVTEGKQSSEYESVVAGSFEDENCLKGKKGMKASHLDFDGPSDQSPIIATASDLNNLKLHDDVSEESEVPKRNAENPINSEPSYGGMDAPLNEYLEPPNNSPKCLSAPSVVLPVVHFLSGREAKGACFADGKDSQQPFSASVISMDMDLMILPGCERGMPSKESALCKDNNIQNTQICDIQNEEIPEKNQSDKPLEKSSCKIKESLGLCPLMDTDARDMKPVIEITENMQEGDSTVHASPVGKFQIVNVLCNQAQPGIQRPSSIVKDTASCELKFANNGVQVPFMPLDDRKINSGTAASLPSHQVPQNVADSVEEISSLPLAGELLCASTNFDSGEINDIIHDGGSFKKLSAINASVSGEINQSGVADRGVCNESSGVSELYLHDQPCLKDLKSVCDSYDLLCAVPTMESEDQTLVASAAKEILSSCSIDTYLQVGKEAHGLFGHNHNFCNFSGRIDGLSHLQDQKIQCFHDYEALAASTISEKSRPTKFVGADAGTLGWKGQLVSTDLEREKSFLPCSKPCDKSNPFIELIGCYEHPNPVLSLFMSTQGDIVYICVICGLVERRERSIFVYEVLVREMNQSCPSFLGYTMISLPSQGEPFDIKIATERSWIQLTPDGQALVLLDTIQAPACREQDLNCLCSMCSSICEPNAVKIVAVKLGYVSALTKVKTMEIAYCILVCAPSFLVASGASGRLHVLLMNSSWSTIAEEFVLPSSNQTPASIIELRKIPQCSYLVIGHNSHGGFGFWDISRRVLLGRFSGFECSVDHVLPIGLFSRQKRDPMITGLMEDELRDEAIMATEDWISGGYSVSNLEGNEIAVWLLISTASHPGEQLSQLPEDSDGNHFGCWRLALLVNNAVVMGTILNPRAKAAAILAGYGIIGTHEGLVYMWELSSGRKVANLHSFDGGVSSIVADTSSSILAVVGDECNVLLYVKASGLHLK</sequence>
<dbReference type="GO" id="GO:0051726">
    <property type="term" value="P:regulation of cell cycle"/>
    <property type="evidence" value="ECO:0000318"/>
    <property type="project" value="GO_Central"/>
</dbReference>
<dbReference type="STRING" id="13333.U5D5Z1"/>
<dbReference type="GO" id="GO:0005634">
    <property type="term" value="C:nucleus"/>
    <property type="evidence" value="ECO:0000318"/>
    <property type="project" value="GO_Central"/>
</dbReference>
<protein>
    <recommendedName>
        <fullName evidence="6">FYR C-terminal domain-containing protein</fullName>
    </recommendedName>
</protein>
<dbReference type="Gramene" id="ERN17864">
    <property type="protein sequence ID" value="ERN17864"/>
    <property type="gene ID" value="AMTR_s00047p00207890"/>
</dbReference>
<feature type="region of interest" description="Disordered" evidence="3">
    <location>
        <begin position="139"/>
        <end position="189"/>
    </location>
</feature>
<dbReference type="eggNOG" id="ENOG502QSEX">
    <property type="taxonomic scope" value="Eukaryota"/>
</dbReference>
<dbReference type="PROSITE" id="PS51542">
    <property type="entry name" value="FYRN"/>
    <property type="match status" value="1"/>
</dbReference>
<proteinExistence type="predicted"/>
<reference evidence="5" key="1">
    <citation type="journal article" date="2013" name="Science">
        <title>The Amborella genome and the evolution of flowering plants.</title>
        <authorList>
            <consortium name="Amborella Genome Project"/>
        </authorList>
    </citation>
    <scope>NUCLEOTIDE SEQUENCE [LARGE SCALE GENOMIC DNA]</scope>
</reference>
<evidence type="ECO:0000313" key="5">
    <source>
        <dbReference type="Proteomes" id="UP000017836"/>
    </source>
</evidence>
<dbReference type="Gene3D" id="3.30.160.360">
    <property type="match status" value="1"/>
</dbReference>
<feature type="region of interest" description="Disordered" evidence="3">
    <location>
        <begin position="447"/>
        <end position="471"/>
    </location>
</feature>
<dbReference type="EMBL" id="KI392311">
    <property type="protein sequence ID" value="ERN17864.1"/>
    <property type="molecule type" value="Genomic_DNA"/>
</dbReference>
<dbReference type="InterPro" id="IPR003888">
    <property type="entry name" value="FYrich_N"/>
</dbReference>
<dbReference type="PROSITE" id="PS51543">
    <property type="entry name" value="FYRC"/>
    <property type="match status" value="1"/>
</dbReference>
<dbReference type="InterPro" id="IPR040092">
    <property type="entry name" value="TBRG1"/>
</dbReference>
<dbReference type="HOGENOM" id="CLU_004087_0_0_1"/>
<name>U5D5Z1_AMBTC</name>
<organism evidence="4 5">
    <name type="scientific">Amborella trichopoda</name>
    <dbReference type="NCBI Taxonomy" id="13333"/>
    <lineage>
        <taxon>Eukaryota</taxon>
        <taxon>Viridiplantae</taxon>
        <taxon>Streptophyta</taxon>
        <taxon>Embryophyta</taxon>
        <taxon>Tracheophyta</taxon>
        <taxon>Spermatophyta</taxon>
        <taxon>Magnoliopsida</taxon>
        <taxon>Amborellales</taxon>
        <taxon>Amborellaceae</taxon>
        <taxon>Amborella</taxon>
    </lineage>
</organism>
<feature type="region of interest" description="Disordered" evidence="3">
    <location>
        <begin position="652"/>
        <end position="685"/>
    </location>
</feature>
<dbReference type="InterPro" id="IPR036322">
    <property type="entry name" value="WD40_repeat_dom_sf"/>
</dbReference>
<dbReference type="Proteomes" id="UP000017836">
    <property type="component" value="Unassembled WGS sequence"/>
</dbReference>
<dbReference type="PANTHER" id="PTHR22715:SF1">
    <property type="entry name" value="DNA BINDING PROTEIN"/>
    <property type="match status" value="1"/>
</dbReference>
<keyword evidence="5" id="KW-1185">Reference proteome</keyword>
<keyword evidence="2" id="KW-0539">Nucleus</keyword>
<dbReference type="InterPro" id="IPR003889">
    <property type="entry name" value="FYrich_C"/>
</dbReference>
<evidence type="ECO:0000256" key="1">
    <source>
        <dbReference type="ARBA" id="ARBA00004123"/>
    </source>
</evidence>
<feature type="compositionally biased region" description="Polar residues" evidence="3">
    <location>
        <begin position="449"/>
        <end position="463"/>
    </location>
</feature>
<dbReference type="PANTHER" id="PTHR22715">
    <property type="entry name" value="TRANSFORMING GROWTH FACTOR BETA REGULATED GENE 1"/>
    <property type="match status" value="1"/>
</dbReference>
<accession>U5D5Z1</accession>
<dbReference type="SUPFAM" id="SSF50978">
    <property type="entry name" value="WD40 repeat-like"/>
    <property type="match status" value="1"/>
</dbReference>
<evidence type="ECO:0000256" key="2">
    <source>
        <dbReference type="ARBA" id="ARBA00023242"/>
    </source>
</evidence>
<gene>
    <name evidence="4" type="ORF">AMTR_s00047p00207890</name>
</gene>
<dbReference type="Pfam" id="PF05965">
    <property type="entry name" value="FYRC"/>
    <property type="match status" value="1"/>
</dbReference>
<evidence type="ECO:0000313" key="4">
    <source>
        <dbReference type="EMBL" id="ERN17864.1"/>
    </source>
</evidence>
<dbReference type="OMA" id="AKSMMTF"/>
<dbReference type="GO" id="GO:0140993">
    <property type="term" value="F:histone modifying activity"/>
    <property type="evidence" value="ECO:0007669"/>
    <property type="project" value="UniProtKB-ARBA"/>
</dbReference>
<evidence type="ECO:0000256" key="3">
    <source>
        <dbReference type="SAM" id="MobiDB-lite"/>
    </source>
</evidence>